<name>A0A165Q151_9AGAM</name>
<evidence type="ECO:0000313" key="1">
    <source>
        <dbReference type="EMBL" id="KZT21774.1"/>
    </source>
</evidence>
<keyword evidence="2" id="KW-1185">Reference proteome</keyword>
<dbReference type="EMBL" id="KV425603">
    <property type="protein sequence ID" value="KZT21774.1"/>
    <property type="molecule type" value="Genomic_DNA"/>
</dbReference>
<protein>
    <submittedName>
        <fullName evidence="1">Uncharacterized protein</fullName>
    </submittedName>
</protein>
<proteinExistence type="predicted"/>
<accession>A0A165Q151</accession>
<gene>
    <name evidence="1" type="ORF">NEOLEDRAFT_1138992</name>
</gene>
<dbReference type="Proteomes" id="UP000076761">
    <property type="component" value="Unassembled WGS sequence"/>
</dbReference>
<organism evidence="1 2">
    <name type="scientific">Neolentinus lepideus HHB14362 ss-1</name>
    <dbReference type="NCBI Taxonomy" id="1314782"/>
    <lineage>
        <taxon>Eukaryota</taxon>
        <taxon>Fungi</taxon>
        <taxon>Dikarya</taxon>
        <taxon>Basidiomycota</taxon>
        <taxon>Agaricomycotina</taxon>
        <taxon>Agaricomycetes</taxon>
        <taxon>Gloeophyllales</taxon>
        <taxon>Gloeophyllaceae</taxon>
        <taxon>Neolentinus</taxon>
    </lineage>
</organism>
<evidence type="ECO:0000313" key="2">
    <source>
        <dbReference type="Proteomes" id="UP000076761"/>
    </source>
</evidence>
<sequence length="77" mass="8796">MNHAMRRKEMIDKVIKAMLCMSRASWEQGTAAQALYELHCAFRSDIGPEYFVCMAHDAIIRQGEDGRFSARLCQGDQ</sequence>
<dbReference type="InParanoid" id="A0A165Q151"/>
<dbReference type="AlphaFoldDB" id="A0A165Q151"/>
<reference evidence="1 2" key="1">
    <citation type="journal article" date="2016" name="Mol. Biol. Evol.">
        <title>Comparative Genomics of Early-Diverging Mushroom-Forming Fungi Provides Insights into the Origins of Lignocellulose Decay Capabilities.</title>
        <authorList>
            <person name="Nagy L.G."/>
            <person name="Riley R."/>
            <person name="Tritt A."/>
            <person name="Adam C."/>
            <person name="Daum C."/>
            <person name="Floudas D."/>
            <person name="Sun H."/>
            <person name="Yadav J.S."/>
            <person name="Pangilinan J."/>
            <person name="Larsson K.H."/>
            <person name="Matsuura K."/>
            <person name="Barry K."/>
            <person name="Labutti K."/>
            <person name="Kuo R."/>
            <person name="Ohm R.A."/>
            <person name="Bhattacharya S.S."/>
            <person name="Shirouzu T."/>
            <person name="Yoshinaga Y."/>
            <person name="Martin F.M."/>
            <person name="Grigoriev I.V."/>
            <person name="Hibbett D.S."/>
        </authorList>
    </citation>
    <scope>NUCLEOTIDE SEQUENCE [LARGE SCALE GENOMIC DNA]</scope>
    <source>
        <strain evidence="1 2">HHB14362 ss-1</strain>
    </source>
</reference>